<reference evidence="1" key="1">
    <citation type="submission" date="2024-09" db="EMBL/GenBank/DDBJ databases">
        <title>Black Yeasts Isolated from many extreme environments.</title>
        <authorList>
            <person name="Coleine C."/>
            <person name="Stajich J.E."/>
            <person name="Selbmann L."/>
        </authorList>
    </citation>
    <scope>NUCLEOTIDE SEQUENCE</scope>
    <source>
        <strain evidence="1">CCFEE 5737</strain>
    </source>
</reference>
<evidence type="ECO:0000313" key="1">
    <source>
        <dbReference type="EMBL" id="KAK3065501.1"/>
    </source>
</evidence>
<proteinExistence type="predicted"/>
<accession>A0ACC3DDM0</accession>
<comment type="caution">
    <text evidence="1">The sequence shown here is derived from an EMBL/GenBank/DDBJ whole genome shotgun (WGS) entry which is preliminary data.</text>
</comment>
<gene>
    <name evidence="1" type="ORF">LTS18_006212</name>
</gene>
<dbReference type="Proteomes" id="UP001186974">
    <property type="component" value="Unassembled WGS sequence"/>
</dbReference>
<dbReference type="EMBL" id="JAWDJW010006335">
    <property type="protein sequence ID" value="KAK3065501.1"/>
    <property type="molecule type" value="Genomic_DNA"/>
</dbReference>
<keyword evidence="2" id="KW-1185">Reference proteome</keyword>
<sequence length="974" mass="105980">MPSKPKLPWSSKSSRSQASASSSEQTPTPPPHLQGQDPRETAGYQYRQPEKQVQTQAHGQPAPAFVPSQQQPQQLGKPPVESVNAAYQPVDRPAEGRQPYIPGRAETTSQEKEKRGFRNRLGFGHSSKEGVDQSPPSGSKQALGRTVSLRKKESPVASKYQSSPTEEKQRFSSRGGSSSHLAVTDEEDEGSQIQPQQYAAQSRNPQGPTVPAKEVAITQAYQPHSQNQPQPQPYFAPPPSLARTNTGGSHYTQGGAEQYSSAEQHARQPRQHIPQSQQYPSDQPPAYQPSHPGPPPPQQQQYQAFHGQVTPPPQTTVSPPVQQLPPQSNENTARYSYYQQQPLEQQFPPPPGQPQVRHPQDTQQRPPSQQERYPPPPQQPHPELQHPQASRLPTQRQQPNHLNLQPPRPSSQQQQYAPPSPITPAIPPKEAFSPASQLQAQDPKDDTTVMPTTHGKTIRQVGDSRNPPARETSQVQGPPTYNSNVIPPGAQGQPFRGQSQALQQQDADMGRSTPSNDVSEDDAKDAYDRLQKEYRELREKYQKVKKYYFEKESQVHALQNTLAHQRLSQSRTSLDDSGYTTRFERLDGLVAQLAFSIRKDWRRIPEWLQMGVNRDALATGKQEMTVVGRAVICKWIVDEVFDKYFHPDLDTSLSMSLRSIQRDIRRLAPPFQSAEEEENLSSKVIAWRLATLEGLQDQFRGPLPAEHRQKLVAQLNEKLIAHLKSLLQDPAPPDVDGGVFMIVELAVGIALHVPMESRDVVIEYYHPGTIIVDEKMKTETGIPPLKEPMMVEMGMSDAPAAAVNAQQQQQQTDRASLKSTASDFKDNATTHSADSSSVDGTPNSAASTPLSGGGGSGTTKTSSRGILGGLMGTRKPPQGQPQGSGPPQTQNNASSVAVAKLGAGEAGGSQSSLATSTVAGNQKAPGSAGGTGGEDDVGGGGGTGGGVRRVRVAVGLGVQIRGKSVLNRAGVFVM</sequence>
<protein>
    <submittedName>
        <fullName evidence="1">Uncharacterized protein</fullName>
    </submittedName>
</protein>
<evidence type="ECO:0000313" key="2">
    <source>
        <dbReference type="Proteomes" id="UP001186974"/>
    </source>
</evidence>
<organism evidence="1 2">
    <name type="scientific">Coniosporium uncinatum</name>
    <dbReference type="NCBI Taxonomy" id="93489"/>
    <lineage>
        <taxon>Eukaryota</taxon>
        <taxon>Fungi</taxon>
        <taxon>Dikarya</taxon>
        <taxon>Ascomycota</taxon>
        <taxon>Pezizomycotina</taxon>
        <taxon>Dothideomycetes</taxon>
        <taxon>Dothideomycetes incertae sedis</taxon>
        <taxon>Coniosporium</taxon>
    </lineage>
</organism>
<name>A0ACC3DDM0_9PEZI</name>